<dbReference type="PANTHER" id="PTHR36122:SF2">
    <property type="entry name" value="NICOTINAMIDE RIBOSIDE TRANSPORTER PNUC"/>
    <property type="match status" value="1"/>
</dbReference>
<evidence type="ECO:0000256" key="10">
    <source>
        <dbReference type="SAM" id="Phobius"/>
    </source>
</evidence>
<evidence type="ECO:0000256" key="3">
    <source>
        <dbReference type="ARBA" id="ARBA00006669"/>
    </source>
</evidence>
<keyword evidence="5" id="KW-0813">Transport</keyword>
<evidence type="ECO:0000256" key="9">
    <source>
        <dbReference type="ARBA" id="ARBA00023136"/>
    </source>
</evidence>
<dbReference type="Proteomes" id="UP000886657">
    <property type="component" value="Unassembled WGS sequence"/>
</dbReference>
<evidence type="ECO:0000256" key="5">
    <source>
        <dbReference type="ARBA" id="ARBA00022448"/>
    </source>
</evidence>
<keyword evidence="7 10" id="KW-0812">Transmembrane</keyword>
<organism evidence="11 12">
    <name type="scientific">Candidatus Geothrix skivensis</name>
    <dbReference type="NCBI Taxonomy" id="2954439"/>
    <lineage>
        <taxon>Bacteria</taxon>
        <taxon>Pseudomonadati</taxon>
        <taxon>Acidobacteriota</taxon>
        <taxon>Holophagae</taxon>
        <taxon>Holophagales</taxon>
        <taxon>Holophagaceae</taxon>
        <taxon>Geothrix</taxon>
    </lineage>
</organism>
<comment type="subcellular location">
    <subcellularLocation>
        <location evidence="2">Cell membrane</location>
        <topology evidence="2">Multi-pass membrane protein</topology>
    </subcellularLocation>
</comment>
<dbReference type="NCBIfam" id="TIGR01528">
    <property type="entry name" value="NMN_trans_PnuC"/>
    <property type="match status" value="1"/>
</dbReference>
<keyword evidence="9 10" id="KW-0472">Membrane</keyword>
<dbReference type="GO" id="GO:0005886">
    <property type="term" value="C:plasma membrane"/>
    <property type="evidence" value="ECO:0007669"/>
    <property type="project" value="UniProtKB-SubCell"/>
</dbReference>
<dbReference type="InterPro" id="IPR006419">
    <property type="entry name" value="NMN_transpt_PnuC"/>
</dbReference>
<feature type="transmembrane region" description="Helical" evidence="10">
    <location>
        <begin position="7"/>
        <end position="26"/>
    </location>
</feature>
<dbReference type="Pfam" id="PF04973">
    <property type="entry name" value="NMN_transporter"/>
    <property type="match status" value="1"/>
</dbReference>
<comment type="similarity">
    <text evidence="3">Belongs to the nicotinamide ribonucleoside (NR) uptake permease (TC 4.B.1) family.</text>
</comment>
<gene>
    <name evidence="11" type="ORF">IPP58_02955</name>
</gene>
<evidence type="ECO:0000313" key="12">
    <source>
        <dbReference type="Proteomes" id="UP000886657"/>
    </source>
</evidence>
<keyword evidence="6" id="KW-1003">Cell membrane</keyword>
<dbReference type="PANTHER" id="PTHR36122">
    <property type="entry name" value="NICOTINAMIDE RIBOSIDE TRANSPORTER PNUC"/>
    <property type="match status" value="1"/>
</dbReference>
<dbReference type="AlphaFoldDB" id="A0A9D7XGX2"/>
<dbReference type="GO" id="GO:0034257">
    <property type="term" value="F:nicotinamide riboside transmembrane transporter activity"/>
    <property type="evidence" value="ECO:0007669"/>
    <property type="project" value="InterPro"/>
</dbReference>
<proteinExistence type="inferred from homology"/>
<sequence>MPSLMEVFGFITGAACVALLVRQNIWNWPIGIANNLVFIVLFYRTGLYADVGLQGFYIAISLYGWWSWLHGGRDHGALQVARVRPLVAALLAGAVIGLTALLAWLLRRYTNSTVPVLDSLITALSLVAQFMMTRKWLENWLVWITANCLSVGLLIYKGLYVTSALYLVYQVLCVLGWIEWRRALRAGADQDADCSA</sequence>
<name>A0A9D7XGX2_9BACT</name>
<evidence type="ECO:0000256" key="4">
    <source>
        <dbReference type="ARBA" id="ARBA00017522"/>
    </source>
</evidence>
<accession>A0A9D7XGX2</accession>
<evidence type="ECO:0000256" key="8">
    <source>
        <dbReference type="ARBA" id="ARBA00022989"/>
    </source>
</evidence>
<feature type="transmembrane region" description="Helical" evidence="10">
    <location>
        <begin position="86"/>
        <end position="106"/>
    </location>
</feature>
<evidence type="ECO:0000256" key="2">
    <source>
        <dbReference type="ARBA" id="ARBA00004651"/>
    </source>
</evidence>
<evidence type="ECO:0000313" key="11">
    <source>
        <dbReference type="EMBL" id="MBK9795452.1"/>
    </source>
</evidence>
<comment type="caution">
    <text evidence="11">The sequence shown here is derived from an EMBL/GenBank/DDBJ whole genome shotgun (WGS) entry which is preliminary data.</text>
</comment>
<reference evidence="11" key="1">
    <citation type="submission" date="2020-10" db="EMBL/GenBank/DDBJ databases">
        <title>Connecting structure to function with the recovery of over 1000 high-quality activated sludge metagenome-assembled genomes encoding full-length rRNA genes using long-read sequencing.</title>
        <authorList>
            <person name="Singleton C.M."/>
            <person name="Petriglieri F."/>
            <person name="Kristensen J.M."/>
            <person name="Kirkegaard R.H."/>
            <person name="Michaelsen T.Y."/>
            <person name="Andersen M.H."/>
            <person name="Karst S.M."/>
            <person name="Dueholm M.S."/>
            <person name="Nielsen P.H."/>
            <person name="Albertsen M."/>
        </authorList>
    </citation>
    <scope>NUCLEOTIDE SEQUENCE</scope>
    <source>
        <strain evidence="11">Skiv_18-Q3-R9-52_MAXAC.067</strain>
    </source>
</reference>
<protein>
    <recommendedName>
        <fullName evidence="4">Nicotinamide riboside transporter PnuC</fullName>
    </recommendedName>
</protein>
<comment type="function">
    <text evidence="1">Required for nicotinamide riboside transport across the inner membrane.</text>
</comment>
<evidence type="ECO:0000256" key="1">
    <source>
        <dbReference type="ARBA" id="ARBA00002672"/>
    </source>
</evidence>
<feature type="transmembrane region" description="Helical" evidence="10">
    <location>
        <begin position="163"/>
        <end position="180"/>
    </location>
</feature>
<feature type="transmembrane region" description="Helical" evidence="10">
    <location>
        <begin position="140"/>
        <end position="157"/>
    </location>
</feature>
<evidence type="ECO:0000256" key="7">
    <source>
        <dbReference type="ARBA" id="ARBA00022692"/>
    </source>
</evidence>
<feature type="transmembrane region" description="Helical" evidence="10">
    <location>
        <begin position="46"/>
        <end position="66"/>
    </location>
</feature>
<keyword evidence="8 10" id="KW-1133">Transmembrane helix</keyword>
<evidence type="ECO:0000256" key="6">
    <source>
        <dbReference type="ARBA" id="ARBA00022475"/>
    </source>
</evidence>
<dbReference type="EMBL" id="JADKIO010000005">
    <property type="protein sequence ID" value="MBK9795452.1"/>
    <property type="molecule type" value="Genomic_DNA"/>
</dbReference>